<organism evidence="1">
    <name type="scientific">Desulfatirhabdium butyrativorans</name>
    <dbReference type="NCBI Taxonomy" id="340467"/>
    <lineage>
        <taxon>Bacteria</taxon>
        <taxon>Pseudomonadati</taxon>
        <taxon>Thermodesulfobacteriota</taxon>
        <taxon>Desulfobacteria</taxon>
        <taxon>Desulfobacterales</taxon>
        <taxon>Desulfatirhabdiaceae</taxon>
        <taxon>Desulfatirhabdium</taxon>
    </lineage>
</organism>
<evidence type="ECO:0000313" key="1">
    <source>
        <dbReference type="EMBL" id="HGU31495.1"/>
    </source>
</evidence>
<dbReference type="SUPFAM" id="SSF52540">
    <property type="entry name" value="P-loop containing nucleoside triphosphate hydrolases"/>
    <property type="match status" value="1"/>
</dbReference>
<dbReference type="GO" id="GO:0016301">
    <property type="term" value="F:kinase activity"/>
    <property type="evidence" value="ECO:0007669"/>
    <property type="project" value="UniProtKB-KW"/>
</dbReference>
<gene>
    <name evidence="1" type="ORF">ENS29_01405</name>
</gene>
<keyword evidence="1" id="KW-0418">Kinase</keyword>
<name>A0A7C4RLX1_9BACT</name>
<dbReference type="EMBL" id="DSUH01000029">
    <property type="protein sequence ID" value="HGU31495.1"/>
    <property type="molecule type" value="Genomic_DNA"/>
</dbReference>
<dbReference type="InterPro" id="IPR027417">
    <property type="entry name" value="P-loop_NTPase"/>
</dbReference>
<accession>A0A7C4RLX1</accession>
<proteinExistence type="predicted"/>
<dbReference type="Gene3D" id="3.40.50.300">
    <property type="entry name" value="P-loop containing nucleotide triphosphate hydrolases"/>
    <property type="match status" value="1"/>
</dbReference>
<comment type="caution">
    <text evidence="1">The sequence shown here is derived from an EMBL/GenBank/DDBJ whole genome shotgun (WGS) entry which is preliminary data.</text>
</comment>
<dbReference type="AlphaFoldDB" id="A0A7C4RLX1"/>
<sequence>MAVLTISRHFGAGGRTLGEMVAKKLGYTLYDDELIQMVAQKAKVSVSWVENMEKEAGGVFSKFITNLIPRAFMDRLLDDNKGYLDEEIYIDILTKLIQKIGDEDNAVIVGRGAQYVLRDQPHAFHVLMVADLEDRVQFMEDHYDLSPKQALQIVNRQDKRRMNLYRKFGREDYDNPELYHLVLNMSKLKLEKAVSVVLTLLENGAA</sequence>
<protein>
    <submittedName>
        <fullName evidence="1">Cytidylate kinase-like family protein</fullName>
    </submittedName>
</protein>
<dbReference type="Pfam" id="PF13189">
    <property type="entry name" value="Cytidylate_kin2"/>
    <property type="match status" value="1"/>
</dbReference>
<reference evidence="1" key="1">
    <citation type="journal article" date="2020" name="mSystems">
        <title>Genome- and Community-Level Interaction Insights into Carbon Utilization and Element Cycling Functions of Hydrothermarchaeota in Hydrothermal Sediment.</title>
        <authorList>
            <person name="Zhou Z."/>
            <person name="Liu Y."/>
            <person name="Xu W."/>
            <person name="Pan J."/>
            <person name="Luo Z.H."/>
            <person name="Li M."/>
        </authorList>
    </citation>
    <scope>NUCLEOTIDE SEQUENCE [LARGE SCALE GENOMIC DNA]</scope>
    <source>
        <strain evidence="1">SpSt-477</strain>
    </source>
</reference>
<keyword evidence="1" id="KW-0808">Transferase</keyword>